<dbReference type="RefSeq" id="WP_091652029.1">
    <property type="nucleotide sequence ID" value="NZ_FNHQ01000029.1"/>
</dbReference>
<protein>
    <submittedName>
        <fullName evidence="3">Nickel-dependent lactate racemase</fullName>
    </submittedName>
</protein>
<name>A0A1G9ZBS8_9FIRM</name>
<dbReference type="Gene3D" id="3.90.226.30">
    <property type="match status" value="1"/>
</dbReference>
<proteinExistence type="predicted"/>
<dbReference type="PANTHER" id="PTHR33171:SF17">
    <property type="entry name" value="LARA-LIKE N-TERMINAL DOMAIN-CONTAINING PROTEIN"/>
    <property type="match status" value="1"/>
</dbReference>
<feature type="domain" description="LarA-like N-terminal" evidence="1">
    <location>
        <begin position="11"/>
        <end position="205"/>
    </location>
</feature>
<evidence type="ECO:0000313" key="3">
    <source>
        <dbReference type="EMBL" id="SDN18872.1"/>
    </source>
</evidence>
<dbReference type="InterPro" id="IPR018657">
    <property type="entry name" value="LarA-like_N"/>
</dbReference>
<dbReference type="AlphaFoldDB" id="A0A1G9ZBS8"/>
<evidence type="ECO:0000259" key="1">
    <source>
        <dbReference type="Pfam" id="PF09861"/>
    </source>
</evidence>
<dbReference type="NCBIfam" id="NF033504">
    <property type="entry name" value="Ni_dep_LarA"/>
    <property type="match status" value="1"/>
</dbReference>
<reference evidence="3 4" key="1">
    <citation type="submission" date="2016-10" db="EMBL/GenBank/DDBJ databases">
        <authorList>
            <person name="de Groot N.N."/>
        </authorList>
    </citation>
    <scope>NUCLEOTIDE SEQUENCE [LARGE SCALE GENOMIC DNA]</scope>
    <source>
        <strain evidence="3 4">DSM 16981</strain>
    </source>
</reference>
<dbReference type="InterPro" id="IPR047926">
    <property type="entry name" value="Ni_dep_LarA"/>
</dbReference>
<evidence type="ECO:0000259" key="2">
    <source>
        <dbReference type="Pfam" id="PF21113"/>
    </source>
</evidence>
<dbReference type="Pfam" id="PF21113">
    <property type="entry name" value="LarA_C"/>
    <property type="match status" value="1"/>
</dbReference>
<dbReference type="InterPro" id="IPR043166">
    <property type="entry name" value="LarA-like_C"/>
</dbReference>
<dbReference type="PANTHER" id="PTHR33171">
    <property type="entry name" value="LAR_N DOMAIN-CONTAINING PROTEIN"/>
    <property type="match status" value="1"/>
</dbReference>
<dbReference type="InterPro" id="IPR048520">
    <property type="entry name" value="LarA_C"/>
</dbReference>
<dbReference type="Proteomes" id="UP000199309">
    <property type="component" value="Unassembled WGS sequence"/>
</dbReference>
<dbReference type="GO" id="GO:0050043">
    <property type="term" value="F:lactate racemase activity"/>
    <property type="evidence" value="ECO:0007669"/>
    <property type="project" value="InterPro"/>
</dbReference>
<gene>
    <name evidence="3" type="ORF">SAMN05660299_02285</name>
</gene>
<dbReference type="Pfam" id="PF09861">
    <property type="entry name" value="Lar_N"/>
    <property type="match status" value="1"/>
</dbReference>
<dbReference type="OrthoDB" id="9770545at2"/>
<accession>A0A1G9ZBS8</accession>
<dbReference type="InterPro" id="IPR048068">
    <property type="entry name" value="LarA-like"/>
</dbReference>
<sequence length="433" mass="48301">MSLREFTFGIGDTFQKVCLPEEHISDVMEGKSVPAVDIKKATIDCMRNPISSDPLQKKVTPGDSVCLVVADCTRIWNQSNKFLVYIINELNLAGIPDTDICIVFAQGSHRAHTPEENIKVCGEEVCRRIKMYQHDCNDTTLVDLGKTKIGTPLFINKHVVDADKVIIVDGITVHLFAGYGGGRKLILPGVSGYKTIQCNHCHALAPQIGEGVNPLTRPTLLDHNPLNDDMIEACAKINPCFLVHSIINAEGEICRMVGGDWYDAWLEGTKEVHRIQQVPMKQKTDVVFACAGGYPKDVSLYQGSKCYDPAEMAVKDGGIVIAIMEARDIKEPPAYMDSFCFDTMEEMEKALRAEFTIPFFVAYNLFCLCHRCTVILVTRPENFEDIRRTGQIPVATVKEAWLLAQKKLEEQKKNDYTINIMTHCTTVVPTLAQ</sequence>
<dbReference type="EMBL" id="FNHQ01000029">
    <property type="protein sequence ID" value="SDN18872.1"/>
    <property type="molecule type" value="Genomic_DNA"/>
</dbReference>
<keyword evidence="4" id="KW-1185">Reference proteome</keyword>
<evidence type="ECO:0000313" key="4">
    <source>
        <dbReference type="Proteomes" id="UP000199309"/>
    </source>
</evidence>
<organism evidence="3 4">
    <name type="scientific">Megasphaera paucivorans</name>
    <dbReference type="NCBI Taxonomy" id="349095"/>
    <lineage>
        <taxon>Bacteria</taxon>
        <taxon>Bacillati</taxon>
        <taxon>Bacillota</taxon>
        <taxon>Negativicutes</taxon>
        <taxon>Veillonellales</taxon>
        <taxon>Veillonellaceae</taxon>
        <taxon>Megasphaera</taxon>
    </lineage>
</organism>
<dbReference type="STRING" id="349095.SAMN05660299_02285"/>
<dbReference type="Gene3D" id="3.40.50.11440">
    <property type="match status" value="1"/>
</dbReference>
<feature type="domain" description="Lactate racemase C-terminal" evidence="2">
    <location>
        <begin position="281"/>
        <end position="421"/>
    </location>
</feature>